<evidence type="ECO:0000313" key="2">
    <source>
        <dbReference type="EMBL" id="KAF7511970.1"/>
    </source>
</evidence>
<reference evidence="2" key="1">
    <citation type="submission" date="2020-02" db="EMBL/GenBank/DDBJ databases">
        <authorList>
            <person name="Palmer J.M."/>
        </authorList>
    </citation>
    <scope>NUCLEOTIDE SEQUENCE</scope>
    <source>
        <strain evidence="2">EPUS1.4</strain>
        <tissue evidence="2">Thallus</tissue>
    </source>
</reference>
<keyword evidence="3" id="KW-1185">Reference proteome</keyword>
<evidence type="ECO:0000313" key="3">
    <source>
        <dbReference type="Proteomes" id="UP000606974"/>
    </source>
</evidence>
<protein>
    <submittedName>
        <fullName evidence="2">Uncharacterized protein</fullName>
    </submittedName>
</protein>
<evidence type="ECO:0000256" key="1">
    <source>
        <dbReference type="SAM" id="MobiDB-lite"/>
    </source>
</evidence>
<proteinExistence type="predicted"/>
<comment type="caution">
    <text evidence="2">The sequence shown here is derived from an EMBL/GenBank/DDBJ whole genome shotgun (WGS) entry which is preliminary data.</text>
</comment>
<name>A0A8H7AVN0_9EURO</name>
<feature type="region of interest" description="Disordered" evidence="1">
    <location>
        <begin position="43"/>
        <end position="63"/>
    </location>
</feature>
<sequence>MLRPRTASGTQITLYAGVNDNQETKMNAPRTLVKRKRELKEDLMEKERRGLSMGRRKAKRKHRGEGGFYLTVTQKFSGDAKIV</sequence>
<organism evidence="2 3">
    <name type="scientific">Endocarpon pusillum</name>
    <dbReference type="NCBI Taxonomy" id="364733"/>
    <lineage>
        <taxon>Eukaryota</taxon>
        <taxon>Fungi</taxon>
        <taxon>Dikarya</taxon>
        <taxon>Ascomycota</taxon>
        <taxon>Pezizomycotina</taxon>
        <taxon>Eurotiomycetes</taxon>
        <taxon>Chaetothyriomycetidae</taxon>
        <taxon>Verrucariales</taxon>
        <taxon>Verrucariaceae</taxon>
        <taxon>Endocarpon</taxon>
    </lineage>
</organism>
<accession>A0A8H7AVN0</accession>
<dbReference type="AlphaFoldDB" id="A0A8H7AVN0"/>
<feature type="compositionally biased region" description="Basic residues" evidence="1">
    <location>
        <begin position="54"/>
        <end position="63"/>
    </location>
</feature>
<dbReference type="Proteomes" id="UP000606974">
    <property type="component" value="Unassembled WGS sequence"/>
</dbReference>
<gene>
    <name evidence="2" type="ORF">GJ744_003203</name>
</gene>
<dbReference type="EMBL" id="JAACFV010000016">
    <property type="protein sequence ID" value="KAF7511970.1"/>
    <property type="molecule type" value="Genomic_DNA"/>
</dbReference>